<proteinExistence type="inferred from homology"/>
<dbReference type="SUPFAM" id="SSF53335">
    <property type="entry name" value="S-adenosyl-L-methionine-dependent methyltransferases"/>
    <property type="match status" value="1"/>
</dbReference>
<reference evidence="8" key="1">
    <citation type="journal article" date="2014" name="Int. J. Syst. Evol. Microbiol.">
        <title>Complete genome sequence of Corynebacterium casei LMG S-19264T (=DSM 44701T), isolated from a smear-ripened cheese.</title>
        <authorList>
            <consortium name="US DOE Joint Genome Institute (JGI-PGF)"/>
            <person name="Walter F."/>
            <person name="Albersmeier A."/>
            <person name="Kalinowski J."/>
            <person name="Ruckert C."/>
        </authorList>
    </citation>
    <scope>NUCLEOTIDE SEQUENCE</scope>
    <source>
        <strain evidence="8">CGMCC 1.15880</strain>
    </source>
</reference>
<feature type="active site" description="Nucleophile" evidence="6">
    <location>
        <position position="337"/>
    </location>
</feature>
<evidence type="ECO:0000256" key="5">
    <source>
        <dbReference type="ARBA" id="ARBA00022884"/>
    </source>
</evidence>
<evidence type="ECO:0000256" key="2">
    <source>
        <dbReference type="ARBA" id="ARBA00022603"/>
    </source>
</evidence>
<dbReference type="Pfam" id="PF01189">
    <property type="entry name" value="Methyltr_RsmB-F"/>
    <property type="match status" value="1"/>
</dbReference>
<dbReference type="Gene3D" id="3.40.50.150">
    <property type="entry name" value="Vaccinia Virus protein VP39"/>
    <property type="match status" value="1"/>
</dbReference>
<dbReference type="GO" id="GO:0006355">
    <property type="term" value="P:regulation of DNA-templated transcription"/>
    <property type="evidence" value="ECO:0007669"/>
    <property type="project" value="InterPro"/>
</dbReference>
<protein>
    <submittedName>
        <fullName evidence="8">16S rRNA methyltransferase</fullName>
    </submittedName>
</protein>
<keyword evidence="4 6" id="KW-0949">S-adenosyl-L-methionine</keyword>
<feature type="binding site" evidence="6">
    <location>
        <position position="284"/>
    </location>
    <ligand>
        <name>S-adenosyl-L-methionine</name>
        <dbReference type="ChEBI" id="CHEBI:59789"/>
    </ligand>
</feature>
<evidence type="ECO:0000256" key="4">
    <source>
        <dbReference type="ARBA" id="ARBA00022691"/>
    </source>
</evidence>
<dbReference type="GO" id="GO:0003723">
    <property type="term" value="F:RNA binding"/>
    <property type="evidence" value="ECO:0007669"/>
    <property type="project" value="UniProtKB-UniRule"/>
</dbReference>
<dbReference type="CDD" id="cd02440">
    <property type="entry name" value="AdoMet_MTases"/>
    <property type="match status" value="1"/>
</dbReference>
<comment type="caution">
    <text evidence="8">The sequence shown here is derived from an EMBL/GenBank/DDBJ whole genome shotgun (WGS) entry which is preliminary data.</text>
</comment>
<dbReference type="GO" id="GO:0008173">
    <property type="term" value="F:RNA methyltransferase activity"/>
    <property type="evidence" value="ECO:0007669"/>
    <property type="project" value="InterPro"/>
</dbReference>
<keyword evidence="3 6" id="KW-0808">Transferase</keyword>
<keyword evidence="2 6" id="KW-0489">Methyltransferase</keyword>
<dbReference type="PANTHER" id="PTHR22807:SF61">
    <property type="entry name" value="NOL1_NOP2_SUN FAMILY PROTEIN _ ANTITERMINATION NUSB DOMAIN-CONTAINING PROTEIN"/>
    <property type="match status" value="1"/>
</dbReference>
<dbReference type="InterPro" id="IPR018314">
    <property type="entry name" value="RsmB/NOL1/NOP2-like_CS"/>
</dbReference>
<dbReference type="Pfam" id="PF01029">
    <property type="entry name" value="NusB"/>
    <property type="match status" value="1"/>
</dbReference>
<feature type="domain" description="SAM-dependent MTase RsmB/NOP-type" evidence="7">
    <location>
        <begin position="111"/>
        <end position="404"/>
    </location>
</feature>
<evidence type="ECO:0000256" key="3">
    <source>
        <dbReference type="ARBA" id="ARBA00022679"/>
    </source>
</evidence>
<feature type="binding site" evidence="6">
    <location>
        <begin position="221"/>
        <end position="227"/>
    </location>
    <ligand>
        <name>S-adenosyl-L-methionine</name>
        <dbReference type="ChEBI" id="CHEBI:59789"/>
    </ligand>
</feature>
<evidence type="ECO:0000313" key="9">
    <source>
        <dbReference type="Proteomes" id="UP000628017"/>
    </source>
</evidence>
<dbReference type="AlphaFoldDB" id="A0A916QSQ9"/>
<dbReference type="GO" id="GO:0001510">
    <property type="term" value="P:RNA methylation"/>
    <property type="evidence" value="ECO:0007669"/>
    <property type="project" value="InterPro"/>
</dbReference>
<organism evidence="8 9">
    <name type="scientific">Neptunicoccus cionae</name>
    <dbReference type="NCBI Taxonomy" id="2035344"/>
    <lineage>
        <taxon>Bacteria</taxon>
        <taxon>Pseudomonadati</taxon>
        <taxon>Pseudomonadota</taxon>
        <taxon>Alphaproteobacteria</taxon>
        <taxon>Rhodobacterales</taxon>
        <taxon>Paracoccaceae</taxon>
        <taxon>Neptunicoccus</taxon>
    </lineage>
</organism>
<comment type="caution">
    <text evidence="6">Lacks conserved residue(s) required for the propagation of feature annotation.</text>
</comment>
<dbReference type="InterPro" id="IPR006027">
    <property type="entry name" value="NusB_RsmB_TIM44"/>
</dbReference>
<reference evidence="8" key="2">
    <citation type="submission" date="2020-09" db="EMBL/GenBank/DDBJ databases">
        <authorList>
            <person name="Sun Q."/>
            <person name="Zhou Y."/>
        </authorList>
    </citation>
    <scope>NUCLEOTIDE SEQUENCE</scope>
    <source>
        <strain evidence="8">CGMCC 1.15880</strain>
    </source>
</reference>
<evidence type="ECO:0000256" key="6">
    <source>
        <dbReference type="PROSITE-ProRule" id="PRU01023"/>
    </source>
</evidence>
<comment type="similarity">
    <text evidence="1 6">Belongs to the class I-like SAM-binding methyltransferase superfamily. RsmB/NOP family.</text>
</comment>
<feature type="binding site" evidence="6">
    <location>
        <position position="242"/>
    </location>
    <ligand>
        <name>S-adenosyl-L-methionine</name>
        <dbReference type="ChEBI" id="CHEBI:59789"/>
    </ligand>
</feature>
<dbReference type="InterPro" id="IPR001678">
    <property type="entry name" value="MeTrfase_RsmB-F_NOP2_dom"/>
</dbReference>
<dbReference type="Gene3D" id="1.10.940.10">
    <property type="entry name" value="NusB-like"/>
    <property type="match status" value="1"/>
</dbReference>
<dbReference type="InterPro" id="IPR029063">
    <property type="entry name" value="SAM-dependent_MTases_sf"/>
</dbReference>
<gene>
    <name evidence="8" type="ORF">GCM10011498_00370</name>
</gene>
<keyword evidence="9" id="KW-1185">Reference proteome</keyword>
<dbReference type="PRINTS" id="PR02008">
    <property type="entry name" value="RCMTFAMILY"/>
</dbReference>
<dbReference type="InterPro" id="IPR035926">
    <property type="entry name" value="NusB-like_sf"/>
</dbReference>
<evidence type="ECO:0000256" key="1">
    <source>
        <dbReference type="ARBA" id="ARBA00007494"/>
    </source>
</evidence>
<dbReference type="EMBL" id="BMKA01000001">
    <property type="protein sequence ID" value="GGA04955.1"/>
    <property type="molecule type" value="Genomic_DNA"/>
</dbReference>
<dbReference type="SUPFAM" id="SSF48013">
    <property type="entry name" value="NusB-like"/>
    <property type="match status" value="1"/>
</dbReference>
<evidence type="ECO:0000313" key="8">
    <source>
        <dbReference type="EMBL" id="GGA04955.1"/>
    </source>
</evidence>
<evidence type="ECO:0000259" key="7">
    <source>
        <dbReference type="PROSITE" id="PS51686"/>
    </source>
</evidence>
<name>A0A916QSQ9_9RHOB</name>
<dbReference type="PROSITE" id="PS01153">
    <property type="entry name" value="NOL1_NOP2_SUN"/>
    <property type="match status" value="1"/>
</dbReference>
<dbReference type="PANTHER" id="PTHR22807">
    <property type="entry name" value="NOP2 YEAST -RELATED NOL1/NOP2/FMU SUN DOMAIN-CONTAINING"/>
    <property type="match status" value="1"/>
</dbReference>
<accession>A0A916QSQ9</accession>
<dbReference type="PROSITE" id="PS51686">
    <property type="entry name" value="SAM_MT_RSMB_NOP"/>
    <property type="match status" value="1"/>
</dbReference>
<dbReference type="InterPro" id="IPR023267">
    <property type="entry name" value="RCMT"/>
</dbReference>
<sequence>MLGDSVQREDGPLAKLVPADRARAQSLAALTLRHMPRIDAVLAEFMDHKPPLRALNALRVCAAEIVLDGIPAHGAVNAAVEIARASQKTKHLAGMVNAVGRKLGELDVSALQDMPVPQLPKALRGAIVKAFGPEGTEAIERAHLERPPVDLTLRDPSKGAEWAEKLGAELLPTGSLRLHQPGQISALDGFEEGAWWVQDAAAAMPVRLMGDISGKRVLDLCAAPGGKTMQLCAAGADVTALDLSPERMHRVMENTRRMGFRPRMEVANAMHWTPDEPFDAILLDAPCSATGTIRRHPDLPYVRPSLDLKPLLDLQQNMLQRAAGWLKPGGQMVYATCSLIPAEGERQIARALEPTDLVEAPVDAAALGLTPEWQVSTGAIRLRPDYWPERGGMDGFYMARLHKQ</sequence>
<keyword evidence="5 6" id="KW-0694">RNA-binding</keyword>
<dbReference type="InterPro" id="IPR049560">
    <property type="entry name" value="MeTrfase_RsmB-F_NOP2_cat"/>
</dbReference>
<dbReference type="Proteomes" id="UP000628017">
    <property type="component" value="Unassembled WGS sequence"/>
</dbReference>